<dbReference type="Gramene" id="AET1Gv20342700.34">
    <property type="protein sequence ID" value="AET1Gv20342700.34"/>
    <property type="gene ID" value="AET1Gv20342700"/>
</dbReference>
<evidence type="ECO:0000313" key="1">
    <source>
        <dbReference type="EnsemblPlants" id="AET1Gv20342700.34"/>
    </source>
</evidence>
<dbReference type="InterPro" id="IPR011989">
    <property type="entry name" value="ARM-like"/>
</dbReference>
<reference evidence="2" key="1">
    <citation type="journal article" date="2014" name="Science">
        <title>Ancient hybridizations among the ancestral genomes of bread wheat.</title>
        <authorList>
            <consortium name="International Wheat Genome Sequencing Consortium,"/>
            <person name="Marcussen T."/>
            <person name="Sandve S.R."/>
            <person name="Heier L."/>
            <person name="Spannagl M."/>
            <person name="Pfeifer M."/>
            <person name="Jakobsen K.S."/>
            <person name="Wulff B.B."/>
            <person name="Steuernagel B."/>
            <person name="Mayer K.F."/>
            <person name="Olsen O.A."/>
        </authorList>
    </citation>
    <scope>NUCLEOTIDE SEQUENCE [LARGE SCALE GENOMIC DNA]</scope>
    <source>
        <strain evidence="2">cv. AL8/78</strain>
    </source>
</reference>
<proteinExistence type="predicted"/>
<keyword evidence="2" id="KW-1185">Reference proteome</keyword>
<reference evidence="1" key="5">
    <citation type="journal article" date="2021" name="G3 (Bethesda)">
        <title>Aegilops tauschii genome assembly Aet v5.0 features greater sequence contiguity and improved annotation.</title>
        <authorList>
            <person name="Wang L."/>
            <person name="Zhu T."/>
            <person name="Rodriguez J.C."/>
            <person name="Deal K.R."/>
            <person name="Dubcovsky J."/>
            <person name="McGuire P.E."/>
            <person name="Lux T."/>
            <person name="Spannagl M."/>
            <person name="Mayer K.F.X."/>
            <person name="Baldrich P."/>
            <person name="Meyers B.C."/>
            <person name="Huo N."/>
            <person name="Gu Y.Q."/>
            <person name="Zhou H."/>
            <person name="Devos K.M."/>
            <person name="Bennetzen J.L."/>
            <person name="Unver T."/>
            <person name="Budak H."/>
            <person name="Gulick P.J."/>
            <person name="Galiba G."/>
            <person name="Kalapos B."/>
            <person name="Nelson D.R."/>
            <person name="Li P."/>
            <person name="You F.M."/>
            <person name="Luo M.C."/>
            <person name="Dvorak J."/>
        </authorList>
    </citation>
    <scope>NUCLEOTIDE SEQUENCE [LARGE SCALE GENOMIC DNA]</scope>
    <source>
        <strain evidence="1">cv. AL8/78</strain>
    </source>
</reference>
<name>A0A452Y9C0_AEGTS</name>
<evidence type="ECO:0000313" key="2">
    <source>
        <dbReference type="Proteomes" id="UP000015105"/>
    </source>
</evidence>
<dbReference type="Gene3D" id="1.25.10.10">
    <property type="entry name" value="Leucine-rich Repeat Variant"/>
    <property type="match status" value="1"/>
</dbReference>
<dbReference type="STRING" id="200361.A0A452Y9C0"/>
<dbReference type="Proteomes" id="UP000015105">
    <property type="component" value="Chromosome 1D"/>
</dbReference>
<dbReference type="EnsemblPlants" id="AET1Gv20342700.34">
    <property type="protein sequence ID" value="AET1Gv20342700.34"/>
    <property type="gene ID" value="AET1Gv20342700"/>
</dbReference>
<reference evidence="1" key="4">
    <citation type="submission" date="2019-03" db="UniProtKB">
        <authorList>
            <consortium name="EnsemblPlants"/>
        </authorList>
    </citation>
    <scope>IDENTIFICATION</scope>
</reference>
<organism evidence="1 2">
    <name type="scientific">Aegilops tauschii subsp. strangulata</name>
    <name type="common">Goatgrass</name>
    <dbReference type="NCBI Taxonomy" id="200361"/>
    <lineage>
        <taxon>Eukaryota</taxon>
        <taxon>Viridiplantae</taxon>
        <taxon>Streptophyta</taxon>
        <taxon>Embryophyta</taxon>
        <taxon>Tracheophyta</taxon>
        <taxon>Spermatophyta</taxon>
        <taxon>Magnoliopsida</taxon>
        <taxon>Liliopsida</taxon>
        <taxon>Poales</taxon>
        <taxon>Poaceae</taxon>
        <taxon>BOP clade</taxon>
        <taxon>Pooideae</taxon>
        <taxon>Triticodae</taxon>
        <taxon>Triticeae</taxon>
        <taxon>Triticinae</taxon>
        <taxon>Aegilops</taxon>
    </lineage>
</organism>
<dbReference type="AlphaFoldDB" id="A0A452Y9C0"/>
<reference evidence="1" key="3">
    <citation type="journal article" date="2017" name="Nature">
        <title>Genome sequence of the progenitor of the wheat D genome Aegilops tauschii.</title>
        <authorList>
            <person name="Luo M.C."/>
            <person name="Gu Y.Q."/>
            <person name="Puiu D."/>
            <person name="Wang H."/>
            <person name="Twardziok S.O."/>
            <person name="Deal K.R."/>
            <person name="Huo N."/>
            <person name="Zhu T."/>
            <person name="Wang L."/>
            <person name="Wang Y."/>
            <person name="McGuire P.E."/>
            <person name="Liu S."/>
            <person name="Long H."/>
            <person name="Ramasamy R.K."/>
            <person name="Rodriguez J.C."/>
            <person name="Van S.L."/>
            <person name="Yuan L."/>
            <person name="Wang Z."/>
            <person name="Xia Z."/>
            <person name="Xiao L."/>
            <person name="Anderson O.D."/>
            <person name="Ouyang S."/>
            <person name="Liang Y."/>
            <person name="Zimin A.V."/>
            <person name="Pertea G."/>
            <person name="Qi P."/>
            <person name="Bennetzen J.L."/>
            <person name="Dai X."/>
            <person name="Dawson M.W."/>
            <person name="Muller H.G."/>
            <person name="Kugler K."/>
            <person name="Rivarola-Duarte L."/>
            <person name="Spannagl M."/>
            <person name="Mayer K.F.X."/>
            <person name="Lu F.H."/>
            <person name="Bevan M.W."/>
            <person name="Leroy P."/>
            <person name="Li P."/>
            <person name="You F.M."/>
            <person name="Sun Q."/>
            <person name="Liu Z."/>
            <person name="Lyons E."/>
            <person name="Wicker T."/>
            <person name="Salzberg S.L."/>
            <person name="Devos K.M."/>
            <person name="Dvorak J."/>
        </authorList>
    </citation>
    <scope>NUCLEOTIDE SEQUENCE [LARGE SCALE GENOMIC DNA]</scope>
    <source>
        <strain evidence="1">cv. AL8/78</strain>
    </source>
</reference>
<reference evidence="2" key="2">
    <citation type="journal article" date="2017" name="Nat. Plants">
        <title>The Aegilops tauschii genome reveals multiple impacts of transposons.</title>
        <authorList>
            <person name="Zhao G."/>
            <person name="Zou C."/>
            <person name="Li K."/>
            <person name="Wang K."/>
            <person name="Li T."/>
            <person name="Gao L."/>
            <person name="Zhang X."/>
            <person name="Wang H."/>
            <person name="Yang Z."/>
            <person name="Liu X."/>
            <person name="Jiang W."/>
            <person name="Mao L."/>
            <person name="Kong X."/>
            <person name="Jiao Y."/>
            <person name="Jia J."/>
        </authorList>
    </citation>
    <scope>NUCLEOTIDE SEQUENCE [LARGE SCALE GENOMIC DNA]</scope>
    <source>
        <strain evidence="2">cv. AL8/78</strain>
    </source>
</reference>
<protein>
    <submittedName>
        <fullName evidence="1">Uncharacterized protein</fullName>
    </submittedName>
</protein>
<accession>A0A452Y9C0</accession>
<sequence>MFPSTKCFLLGFRRNLLTLLYMQVDETEVIGVLLQTELIPLCRRTMEMGSELSENVVVCSLLSWLRFFLLVAAAEIEEMYSLFPSPAASSTDNNSTQQPVEVGFEGLVDQNIVLEVIDVGHYMILPADYLAPDLIRCIATECGVDIDELCGREHAS</sequence>